<evidence type="ECO:0000256" key="1">
    <source>
        <dbReference type="SAM" id="Phobius"/>
    </source>
</evidence>
<dbReference type="GO" id="GO:0016020">
    <property type="term" value="C:membrane"/>
    <property type="evidence" value="ECO:0007669"/>
    <property type="project" value="InterPro"/>
</dbReference>
<gene>
    <name evidence="3" type="ORF">H9784_01655</name>
</gene>
<keyword evidence="1" id="KW-1133">Transmembrane helix</keyword>
<feature type="transmembrane region" description="Helical" evidence="1">
    <location>
        <begin position="117"/>
        <end position="134"/>
    </location>
</feature>
<dbReference type="InterPro" id="IPR037185">
    <property type="entry name" value="EmrE-like"/>
</dbReference>
<dbReference type="Proteomes" id="UP000823821">
    <property type="component" value="Unassembled WGS sequence"/>
</dbReference>
<feature type="domain" description="EamA" evidence="2">
    <location>
        <begin position="145"/>
        <end position="280"/>
    </location>
</feature>
<dbReference type="Gene3D" id="1.10.3730.20">
    <property type="match status" value="1"/>
</dbReference>
<dbReference type="EMBL" id="DWZD01000011">
    <property type="protein sequence ID" value="HJA78265.1"/>
    <property type="molecule type" value="Genomic_DNA"/>
</dbReference>
<dbReference type="Pfam" id="PF00892">
    <property type="entry name" value="EamA"/>
    <property type="match status" value="2"/>
</dbReference>
<dbReference type="PANTHER" id="PTHR22911">
    <property type="entry name" value="ACYL-MALONYL CONDENSING ENZYME-RELATED"/>
    <property type="match status" value="1"/>
</dbReference>
<dbReference type="SUPFAM" id="SSF103481">
    <property type="entry name" value="Multidrug resistance efflux transporter EmrE"/>
    <property type="match status" value="2"/>
</dbReference>
<feature type="transmembrane region" description="Helical" evidence="1">
    <location>
        <begin position="7"/>
        <end position="28"/>
    </location>
</feature>
<feature type="transmembrane region" description="Helical" evidence="1">
    <location>
        <begin position="211"/>
        <end position="230"/>
    </location>
</feature>
<keyword evidence="1" id="KW-0472">Membrane</keyword>
<sequence>MGFFYGLFSSATFGLIPFFSIPLMRGGMSAECALFYRFLVASLTLWLVLRLRGERVRAPLPVVGGLCLSSFFYLMAALLLFWSFHHMPSGMASTIQFLYPVQVMLIMVCFFHERFSWITAAAIALAVAGVYMLGGDGGSGALSLLGLGMALLSSLCNALYIIGLQITRKPGLSGLAVTFWVLAAGAAMSLVSALLTGSFRLLVSVEEGGNVLGLAIITALLSNLTLVLAVQRIGSTLTSVLGVMEPLTAVIVGILVFHEPCTAAVFSGVGLICGSVLLVMLGPQVLALVRRRA</sequence>
<feature type="transmembrane region" description="Helical" evidence="1">
    <location>
        <begin position="63"/>
        <end position="84"/>
    </location>
</feature>
<accession>A0A9D2HLH3</accession>
<organism evidence="3 4">
    <name type="scientific">Candidatus Desulfovibrio intestinavium</name>
    <dbReference type="NCBI Taxonomy" id="2838534"/>
    <lineage>
        <taxon>Bacteria</taxon>
        <taxon>Pseudomonadati</taxon>
        <taxon>Thermodesulfobacteriota</taxon>
        <taxon>Desulfovibrionia</taxon>
        <taxon>Desulfovibrionales</taxon>
        <taxon>Desulfovibrionaceae</taxon>
        <taxon>Desulfovibrio</taxon>
    </lineage>
</organism>
<comment type="caution">
    <text evidence="3">The sequence shown here is derived from an EMBL/GenBank/DDBJ whole genome shotgun (WGS) entry which is preliminary data.</text>
</comment>
<evidence type="ECO:0000259" key="2">
    <source>
        <dbReference type="Pfam" id="PF00892"/>
    </source>
</evidence>
<reference evidence="3" key="2">
    <citation type="submission" date="2021-04" db="EMBL/GenBank/DDBJ databases">
        <authorList>
            <person name="Gilroy R."/>
        </authorList>
    </citation>
    <scope>NUCLEOTIDE SEQUENCE</scope>
    <source>
        <strain evidence="3">5032</strain>
    </source>
</reference>
<dbReference type="PANTHER" id="PTHR22911:SF137">
    <property type="entry name" value="SOLUTE CARRIER FAMILY 35 MEMBER G2-RELATED"/>
    <property type="match status" value="1"/>
</dbReference>
<feature type="transmembrane region" description="Helical" evidence="1">
    <location>
        <begin position="237"/>
        <end position="257"/>
    </location>
</feature>
<proteinExistence type="predicted"/>
<protein>
    <submittedName>
        <fullName evidence="3">DMT family transporter</fullName>
    </submittedName>
</protein>
<evidence type="ECO:0000313" key="3">
    <source>
        <dbReference type="EMBL" id="HJA78265.1"/>
    </source>
</evidence>
<reference evidence="3" key="1">
    <citation type="journal article" date="2021" name="PeerJ">
        <title>Extensive microbial diversity within the chicken gut microbiome revealed by metagenomics and culture.</title>
        <authorList>
            <person name="Gilroy R."/>
            <person name="Ravi A."/>
            <person name="Getino M."/>
            <person name="Pursley I."/>
            <person name="Horton D.L."/>
            <person name="Alikhan N.F."/>
            <person name="Baker D."/>
            <person name="Gharbi K."/>
            <person name="Hall N."/>
            <person name="Watson M."/>
            <person name="Adriaenssens E.M."/>
            <person name="Foster-Nyarko E."/>
            <person name="Jarju S."/>
            <person name="Secka A."/>
            <person name="Antonio M."/>
            <person name="Oren A."/>
            <person name="Chaudhuri R.R."/>
            <person name="La Ragione R."/>
            <person name="Hildebrand F."/>
            <person name="Pallen M.J."/>
        </authorList>
    </citation>
    <scope>NUCLEOTIDE SEQUENCE</scope>
    <source>
        <strain evidence="3">5032</strain>
    </source>
</reference>
<keyword evidence="1" id="KW-0812">Transmembrane</keyword>
<dbReference type="AlphaFoldDB" id="A0A9D2HLH3"/>
<feature type="transmembrane region" description="Helical" evidence="1">
    <location>
        <begin position="34"/>
        <end position="51"/>
    </location>
</feature>
<feature type="transmembrane region" description="Helical" evidence="1">
    <location>
        <begin position="174"/>
        <end position="199"/>
    </location>
</feature>
<dbReference type="InterPro" id="IPR000620">
    <property type="entry name" value="EamA_dom"/>
</dbReference>
<feature type="transmembrane region" description="Helical" evidence="1">
    <location>
        <begin position="140"/>
        <end position="162"/>
    </location>
</feature>
<feature type="transmembrane region" description="Helical" evidence="1">
    <location>
        <begin position="90"/>
        <end position="110"/>
    </location>
</feature>
<evidence type="ECO:0000313" key="4">
    <source>
        <dbReference type="Proteomes" id="UP000823821"/>
    </source>
</evidence>
<feature type="transmembrane region" description="Helical" evidence="1">
    <location>
        <begin position="263"/>
        <end position="289"/>
    </location>
</feature>
<name>A0A9D2HLH3_9BACT</name>
<feature type="domain" description="EamA" evidence="2">
    <location>
        <begin position="2"/>
        <end position="133"/>
    </location>
</feature>